<keyword evidence="3" id="KW-1185">Reference proteome</keyword>
<gene>
    <name evidence="2" type="ORF">AVEN_197044_1</name>
</gene>
<accession>A0A4Y2GE86</accession>
<feature type="region of interest" description="Disordered" evidence="1">
    <location>
        <begin position="48"/>
        <end position="85"/>
    </location>
</feature>
<dbReference type="OrthoDB" id="4327074at2759"/>
<evidence type="ECO:0000313" key="3">
    <source>
        <dbReference type="Proteomes" id="UP000499080"/>
    </source>
</evidence>
<sequence length="126" mass="13689">MNICNISGIVKNALPQACIPINIKAGFRKTGIYPLNVNIFTEQDFTPSYATDRPNTEPESTVENEVGPTIIPEDDRPEAGCSKDSVSTFSVLSPADTGAPMISAEDVGPLTLEDVRPLKRLNQERK</sequence>
<dbReference type="EMBL" id="BGPR01001338">
    <property type="protein sequence ID" value="GBM51487.1"/>
    <property type="molecule type" value="Genomic_DNA"/>
</dbReference>
<comment type="caution">
    <text evidence="2">The sequence shown here is derived from an EMBL/GenBank/DDBJ whole genome shotgun (WGS) entry which is preliminary data.</text>
</comment>
<dbReference type="Proteomes" id="UP000499080">
    <property type="component" value="Unassembled WGS sequence"/>
</dbReference>
<dbReference type="AlphaFoldDB" id="A0A4Y2GE86"/>
<protein>
    <submittedName>
        <fullName evidence="2">Uncharacterized protein</fullName>
    </submittedName>
</protein>
<organism evidence="2 3">
    <name type="scientific">Araneus ventricosus</name>
    <name type="common">Orbweaver spider</name>
    <name type="synonym">Epeira ventricosa</name>
    <dbReference type="NCBI Taxonomy" id="182803"/>
    <lineage>
        <taxon>Eukaryota</taxon>
        <taxon>Metazoa</taxon>
        <taxon>Ecdysozoa</taxon>
        <taxon>Arthropoda</taxon>
        <taxon>Chelicerata</taxon>
        <taxon>Arachnida</taxon>
        <taxon>Araneae</taxon>
        <taxon>Araneomorphae</taxon>
        <taxon>Entelegynae</taxon>
        <taxon>Araneoidea</taxon>
        <taxon>Araneidae</taxon>
        <taxon>Araneus</taxon>
    </lineage>
</organism>
<proteinExistence type="predicted"/>
<evidence type="ECO:0000256" key="1">
    <source>
        <dbReference type="SAM" id="MobiDB-lite"/>
    </source>
</evidence>
<evidence type="ECO:0000313" key="2">
    <source>
        <dbReference type="EMBL" id="GBM51487.1"/>
    </source>
</evidence>
<reference evidence="2 3" key="1">
    <citation type="journal article" date="2019" name="Sci. Rep.">
        <title>Orb-weaving spider Araneus ventricosus genome elucidates the spidroin gene catalogue.</title>
        <authorList>
            <person name="Kono N."/>
            <person name="Nakamura H."/>
            <person name="Ohtoshi R."/>
            <person name="Moran D.A.P."/>
            <person name="Shinohara A."/>
            <person name="Yoshida Y."/>
            <person name="Fujiwara M."/>
            <person name="Mori M."/>
            <person name="Tomita M."/>
            <person name="Arakawa K."/>
        </authorList>
    </citation>
    <scope>NUCLEOTIDE SEQUENCE [LARGE SCALE GENOMIC DNA]</scope>
</reference>
<name>A0A4Y2GE86_ARAVE</name>